<sequence length="45" mass="4968">MADFSAPNTRLRVQHLGESLNDARLTAALRQAEAVLDLAEQLHHS</sequence>
<dbReference type="RefSeq" id="WP_179660087.1">
    <property type="nucleotide sequence ID" value="NZ_JACBZR010000001.1"/>
</dbReference>
<evidence type="ECO:0000313" key="1">
    <source>
        <dbReference type="EMBL" id="NYI79829.1"/>
    </source>
</evidence>
<dbReference type="Proteomes" id="UP000564496">
    <property type="component" value="Unassembled WGS sequence"/>
</dbReference>
<protein>
    <submittedName>
        <fullName evidence="1">Uncharacterized protein</fullName>
    </submittedName>
</protein>
<proteinExistence type="predicted"/>
<evidence type="ECO:0000313" key="2">
    <source>
        <dbReference type="Proteomes" id="UP000564496"/>
    </source>
</evidence>
<accession>A0A7Z0DQB5</accession>
<organism evidence="1 2">
    <name type="scientific">Nocardioides panzhihuensis</name>
    <dbReference type="NCBI Taxonomy" id="860243"/>
    <lineage>
        <taxon>Bacteria</taxon>
        <taxon>Bacillati</taxon>
        <taxon>Actinomycetota</taxon>
        <taxon>Actinomycetes</taxon>
        <taxon>Propionibacteriales</taxon>
        <taxon>Nocardioidaceae</taxon>
        <taxon>Nocardioides</taxon>
    </lineage>
</organism>
<dbReference type="AlphaFoldDB" id="A0A7Z0DQB5"/>
<comment type="caution">
    <text evidence="1">The sequence shown here is derived from an EMBL/GenBank/DDBJ whole genome shotgun (WGS) entry which is preliminary data.</text>
</comment>
<name>A0A7Z0DQB5_9ACTN</name>
<dbReference type="EMBL" id="JACBZR010000001">
    <property type="protein sequence ID" value="NYI79829.1"/>
    <property type="molecule type" value="Genomic_DNA"/>
</dbReference>
<reference evidence="1 2" key="1">
    <citation type="submission" date="2020-07" db="EMBL/GenBank/DDBJ databases">
        <title>Sequencing the genomes of 1000 actinobacteria strains.</title>
        <authorList>
            <person name="Klenk H.-P."/>
        </authorList>
    </citation>
    <scope>NUCLEOTIDE SEQUENCE [LARGE SCALE GENOMIC DNA]</scope>
    <source>
        <strain evidence="1 2">DSM 26487</strain>
    </source>
</reference>
<keyword evidence="2" id="KW-1185">Reference proteome</keyword>
<gene>
    <name evidence="1" type="ORF">BJ988_004477</name>
</gene>